<reference evidence="2 3" key="1">
    <citation type="journal article" date="2019" name="Sci. Rep.">
        <title>Orb-weaving spider Araneus ventricosus genome elucidates the spidroin gene catalogue.</title>
        <authorList>
            <person name="Kono N."/>
            <person name="Nakamura H."/>
            <person name="Ohtoshi R."/>
            <person name="Moran D.A.P."/>
            <person name="Shinohara A."/>
            <person name="Yoshida Y."/>
            <person name="Fujiwara M."/>
            <person name="Mori M."/>
            <person name="Tomita M."/>
            <person name="Arakawa K."/>
        </authorList>
    </citation>
    <scope>NUCLEOTIDE SEQUENCE [LARGE SCALE GENOMIC DNA]</scope>
</reference>
<evidence type="ECO:0000256" key="1">
    <source>
        <dbReference type="SAM" id="SignalP"/>
    </source>
</evidence>
<organism evidence="2 3">
    <name type="scientific">Araneus ventricosus</name>
    <name type="common">Orbweaver spider</name>
    <name type="synonym">Epeira ventricosa</name>
    <dbReference type="NCBI Taxonomy" id="182803"/>
    <lineage>
        <taxon>Eukaryota</taxon>
        <taxon>Metazoa</taxon>
        <taxon>Ecdysozoa</taxon>
        <taxon>Arthropoda</taxon>
        <taxon>Chelicerata</taxon>
        <taxon>Arachnida</taxon>
        <taxon>Araneae</taxon>
        <taxon>Araneomorphae</taxon>
        <taxon>Entelegynae</taxon>
        <taxon>Araneoidea</taxon>
        <taxon>Araneidae</taxon>
        <taxon>Araneus</taxon>
    </lineage>
</organism>
<proteinExistence type="predicted"/>
<evidence type="ECO:0000313" key="2">
    <source>
        <dbReference type="EMBL" id="GBM88909.1"/>
    </source>
</evidence>
<feature type="signal peptide" evidence="1">
    <location>
        <begin position="1"/>
        <end position="21"/>
    </location>
</feature>
<dbReference type="EMBL" id="BGPR01003500">
    <property type="protein sequence ID" value="GBM88909.1"/>
    <property type="molecule type" value="Genomic_DNA"/>
</dbReference>
<keyword evidence="1" id="KW-0732">Signal</keyword>
<protein>
    <submittedName>
        <fullName evidence="2">Uncharacterized protein</fullName>
    </submittedName>
</protein>
<dbReference type="Proteomes" id="UP000499080">
    <property type="component" value="Unassembled WGS sequence"/>
</dbReference>
<gene>
    <name evidence="2" type="ORF">AVEN_66194_1</name>
</gene>
<name>A0A4Y2JHG5_ARAVE</name>
<keyword evidence="3" id="KW-1185">Reference proteome</keyword>
<dbReference type="AlphaFoldDB" id="A0A4Y2JHG5"/>
<feature type="chain" id="PRO_5021212473" evidence="1">
    <location>
        <begin position="22"/>
        <end position="89"/>
    </location>
</feature>
<evidence type="ECO:0000313" key="3">
    <source>
        <dbReference type="Proteomes" id="UP000499080"/>
    </source>
</evidence>
<comment type="caution">
    <text evidence="2">The sequence shown here is derived from an EMBL/GenBank/DDBJ whole genome shotgun (WGS) entry which is preliminary data.</text>
</comment>
<accession>A0A4Y2JHG5</accession>
<sequence length="89" mass="10057">MGSGELLVWPLVLLKTIKSNASACWQAGLNSGVSFLSPDHSSKFSGFAGDENREFLSLATNFSEISKWNKKNRLDKRAIFKNFRNDERF</sequence>